<reference evidence="1" key="1">
    <citation type="submission" date="2018-08" db="EMBL/GenBank/DDBJ databases">
        <title>Murine metabolic-syndrome-specific gut microbial biobank.</title>
        <authorList>
            <person name="Liu C."/>
        </authorList>
    </citation>
    <scope>NUCLEOTIDE SEQUENCE [LARGE SCALE GENOMIC DNA]</scope>
    <source>
        <strain evidence="1">Z82</strain>
    </source>
</reference>
<dbReference type="InterPro" id="IPR052552">
    <property type="entry name" value="YeaO-like"/>
</dbReference>
<dbReference type="EMBL" id="QWKH01000082">
    <property type="protein sequence ID" value="NBI35166.1"/>
    <property type="molecule type" value="Genomic_DNA"/>
</dbReference>
<organism evidence="1">
    <name type="scientific">Muribaculaceae bacterium Z82</name>
    <dbReference type="NCBI Taxonomy" id="2304548"/>
    <lineage>
        <taxon>Bacteria</taxon>
        <taxon>Pseudomonadati</taxon>
        <taxon>Bacteroidota</taxon>
        <taxon>Bacteroidia</taxon>
        <taxon>Bacteroidales</taxon>
        <taxon>Muribaculaceae</taxon>
    </lineage>
</organism>
<comment type="caution">
    <text evidence="1">The sequence shown here is derived from an EMBL/GenBank/DDBJ whole genome shotgun (WGS) entry which is preliminary data.</text>
</comment>
<gene>
    <name evidence="1" type="ORF">D1639_09055</name>
</gene>
<name>A0A7C9NVS1_9BACT</name>
<proteinExistence type="predicted"/>
<accession>A0A7C9NVS1</accession>
<dbReference type="PANTHER" id="PTHR36849:SF1">
    <property type="entry name" value="CYTOPLASMIC PROTEIN"/>
    <property type="match status" value="1"/>
</dbReference>
<dbReference type="PANTHER" id="PTHR36849">
    <property type="entry name" value="CYTOPLASMIC PROTEIN-RELATED"/>
    <property type="match status" value="1"/>
</dbReference>
<dbReference type="Pfam" id="PF22752">
    <property type="entry name" value="DUF488-N3i"/>
    <property type="match status" value="1"/>
</dbReference>
<dbReference type="AlphaFoldDB" id="A0A7C9NVS1"/>
<evidence type="ECO:0000313" key="1">
    <source>
        <dbReference type="EMBL" id="NBI35166.1"/>
    </source>
</evidence>
<sequence>MDIRIKRVYEPYDPADGYRVLVDRVWPRGLTKDKVHYNLWAKFLAPSTAVRKAFGHKPENWESFQKAYIAELDANPEALEFARKLGSAEFAKQLQAEGFGTPARVTLLFGAKNQTMNQAVVLASWLPRHMS</sequence>
<protein>
    <submittedName>
        <fullName evidence="1">DUF488 family protein</fullName>
    </submittedName>
</protein>